<accession>A0A392V5U1</accession>
<dbReference type="Proteomes" id="UP000265520">
    <property type="component" value="Unassembled WGS sequence"/>
</dbReference>
<keyword evidence="3" id="KW-1185">Reference proteome</keyword>
<sequence length="28" mass="3096">LTVPFEQIEDGDTRPLLPFFDRGSGEGC</sequence>
<evidence type="ECO:0000256" key="1">
    <source>
        <dbReference type="SAM" id="MobiDB-lite"/>
    </source>
</evidence>
<name>A0A392V5U1_9FABA</name>
<feature type="region of interest" description="Disordered" evidence="1">
    <location>
        <begin position="1"/>
        <end position="28"/>
    </location>
</feature>
<evidence type="ECO:0000313" key="2">
    <source>
        <dbReference type="EMBL" id="MCI82793.1"/>
    </source>
</evidence>
<comment type="caution">
    <text evidence="2">The sequence shown here is derived from an EMBL/GenBank/DDBJ whole genome shotgun (WGS) entry which is preliminary data.</text>
</comment>
<organism evidence="2 3">
    <name type="scientific">Trifolium medium</name>
    <dbReference type="NCBI Taxonomy" id="97028"/>
    <lineage>
        <taxon>Eukaryota</taxon>
        <taxon>Viridiplantae</taxon>
        <taxon>Streptophyta</taxon>
        <taxon>Embryophyta</taxon>
        <taxon>Tracheophyta</taxon>
        <taxon>Spermatophyta</taxon>
        <taxon>Magnoliopsida</taxon>
        <taxon>eudicotyledons</taxon>
        <taxon>Gunneridae</taxon>
        <taxon>Pentapetalae</taxon>
        <taxon>rosids</taxon>
        <taxon>fabids</taxon>
        <taxon>Fabales</taxon>
        <taxon>Fabaceae</taxon>
        <taxon>Papilionoideae</taxon>
        <taxon>50 kb inversion clade</taxon>
        <taxon>NPAAA clade</taxon>
        <taxon>Hologalegina</taxon>
        <taxon>IRL clade</taxon>
        <taxon>Trifolieae</taxon>
        <taxon>Trifolium</taxon>
    </lineage>
</organism>
<protein>
    <submittedName>
        <fullName evidence="2">Uncharacterized protein</fullName>
    </submittedName>
</protein>
<dbReference type="EMBL" id="LXQA011051866">
    <property type="protein sequence ID" value="MCI82793.1"/>
    <property type="molecule type" value="Genomic_DNA"/>
</dbReference>
<proteinExistence type="predicted"/>
<evidence type="ECO:0000313" key="3">
    <source>
        <dbReference type="Proteomes" id="UP000265520"/>
    </source>
</evidence>
<feature type="non-terminal residue" evidence="2">
    <location>
        <position position="1"/>
    </location>
</feature>
<reference evidence="2 3" key="1">
    <citation type="journal article" date="2018" name="Front. Plant Sci.">
        <title>Red Clover (Trifolium pratense) and Zigzag Clover (T. medium) - A Picture of Genomic Similarities and Differences.</title>
        <authorList>
            <person name="Dluhosova J."/>
            <person name="Istvanek J."/>
            <person name="Nedelnik J."/>
            <person name="Repkova J."/>
        </authorList>
    </citation>
    <scope>NUCLEOTIDE SEQUENCE [LARGE SCALE GENOMIC DNA]</scope>
    <source>
        <strain evidence="3">cv. 10/8</strain>
        <tissue evidence="2">Leaf</tissue>
    </source>
</reference>
<dbReference type="AlphaFoldDB" id="A0A392V5U1"/>